<dbReference type="Proteomes" id="UP001597420">
    <property type="component" value="Unassembled WGS sequence"/>
</dbReference>
<dbReference type="Gene3D" id="3.40.50.410">
    <property type="entry name" value="von Willebrand factor, type A domain"/>
    <property type="match status" value="1"/>
</dbReference>
<evidence type="ECO:0000256" key="2">
    <source>
        <dbReference type="SAM" id="Phobius"/>
    </source>
</evidence>
<evidence type="ECO:0000313" key="5">
    <source>
        <dbReference type="Proteomes" id="UP001597420"/>
    </source>
</evidence>
<keyword evidence="2" id="KW-1133">Transmembrane helix</keyword>
<evidence type="ECO:0000256" key="1">
    <source>
        <dbReference type="SAM" id="MobiDB-lite"/>
    </source>
</evidence>
<dbReference type="EMBL" id="JBHUFP010000007">
    <property type="protein sequence ID" value="MFD1805995.1"/>
    <property type="molecule type" value="Genomic_DNA"/>
</dbReference>
<proteinExistence type="predicted"/>
<reference evidence="5" key="1">
    <citation type="journal article" date="2019" name="Int. J. Syst. Evol. Microbiol.">
        <title>The Global Catalogue of Microorganisms (GCM) 10K type strain sequencing project: providing services to taxonomists for standard genome sequencing and annotation.</title>
        <authorList>
            <consortium name="The Broad Institute Genomics Platform"/>
            <consortium name="The Broad Institute Genome Sequencing Center for Infectious Disease"/>
            <person name="Wu L."/>
            <person name="Ma J."/>
        </authorList>
    </citation>
    <scope>NUCLEOTIDE SEQUENCE [LARGE SCALE GENOMIC DNA]</scope>
    <source>
        <strain evidence="5">CCM 7950</strain>
    </source>
</reference>
<dbReference type="SUPFAM" id="SSF53300">
    <property type="entry name" value="vWA-like"/>
    <property type="match status" value="1"/>
</dbReference>
<feature type="transmembrane region" description="Helical" evidence="2">
    <location>
        <begin position="23"/>
        <end position="44"/>
    </location>
</feature>
<dbReference type="InterPro" id="IPR028087">
    <property type="entry name" value="Tad_N"/>
</dbReference>
<evidence type="ECO:0000259" key="3">
    <source>
        <dbReference type="Pfam" id="PF13400"/>
    </source>
</evidence>
<protein>
    <submittedName>
        <fullName evidence="4">Pilus assembly protein TadG-related protein</fullName>
    </submittedName>
</protein>
<dbReference type="RefSeq" id="WP_379097547.1">
    <property type="nucleotide sequence ID" value="NZ_JBHUFP010000007.1"/>
</dbReference>
<keyword evidence="5" id="KW-1185">Reference proteome</keyword>
<feature type="region of interest" description="Disordered" evidence="1">
    <location>
        <begin position="76"/>
        <end position="106"/>
    </location>
</feature>
<gene>
    <name evidence="4" type="ORF">ACFSAV_06350</name>
</gene>
<dbReference type="Pfam" id="PF13400">
    <property type="entry name" value="Tad"/>
    <property type="match status" value="1"/>
</dbReference>
<dbReference type="InterPro" id="IPR036465">
    <property type="entry name" value="vWFA_dom_sf"/>
</dbReference>
<keyword evidence="2" id="KW-0812">Transmembrane</keyword>
<organism evidence="4 5">
    <name type="scientific">Pasteurella oralis</name>
    <dbReference type="NCBI Taxonomy" id="1071947"/>
    <lineage>
        <taxon>Bacteria</taxon>
        <taxon>Pseudomonadati</taxon>
        <taxon>Pseudomonadota</taxon>
        <taxon>Gammaproteobacteria</taxon>
        <taxon>Pasteurellales</taxon>
        <taxon>Pasteurellaceae</taxon>
        <taxon>Pasteurella</taxon>
    </lineage>
</organism>
<name>A0ABW4NUY2_9PAST</name>
<accession>A0ABW4NUY2</accession>
<feature type="domain" description="Putative Flp pilus-assembly TadG-like N-terminal" evidence="3">
    <location>
        <begin position="25"/>
        <end position="66"/>
    </location>
</feature>
<sequence length="581" mass="65913">MKNYHAISCCYQRVKSFYQNQSGVYAVMTALLTFPLLVVIAFTVDGTGILLDKARLAQATEQAALMLVAENNQFRKNPHDGVKKQQVTAEEERKHGSKLSAQQDKRNREMIHGMVKAYLRSHNKDNSNKDLPVTIPEHFEYECKQTISAKDGQMAPKKSVSCVVQGNVHRQFWLPLSEELVKSQTKNGRLPIHSGLSAAVKENSLTTPIDLMLVSDFSKSMLWEVGQKERDERGNELPQGRYPHRKIDILRDVVKDISEILLPVKSVEGISPYNRIGFTTFAAGARQKDNTEKCVLPYYLFEGRKSLSVKKIILDRTDRSHYFRNIYQSIMQNPDECPVDNYYFNSNSVCRVQIEPKKLLKKALEVGDWDTINRLFASYLDIPKTLSDINTFNGQNRHYEFEFKDERFCLGGNEGKATTQAWFDKNNPNIYSALQQITPRGGTAATSGFIIGANVMMNKNTDSGAKPEKLQTNTQRVILVLSDGTDNQPSKDTLVRLLNAGLCSKVKEKIDSLQDKKFHILPTRVAFVAFGYNPPKDQVSAWKKCVGSHYYEARNKQELLDSFKQIISLDEEVGHSVPLKR</sequence>
<keyword evidence="2" id="KW-0472">Membrane</keyword>
<evidence type="ECO:0000313" key="4">
    <source>
        <dbReference type="EMBL" id="MFD1805995.1"/>
    </source>
</evidence>
<comment type="caution">
    <text evidence="4">The sequence shown here is derived from an EMBL/GenBank/DDBJ whole genome shotgun (WGS) entry which is preliminary data.</text>
</comment>